<sequence length="89" mass="9387">MRLALRFFALPAIVLSCSAANADSKAPVSCNLVPLAGTGESSLPVAQPLFGIKSLPTPQLYQFDCSDDPRGKPQSGVTPTIPVFEGRKK</sequence>
<dbReference type="PROSITE" id="PS51257">
    <property type="entry name" value="PROKAR_LIPOPROTEIN"/>
    <property type="match status" value="1"/>
</dbReference>
<evidence type="ECO:0000313" key="3">
    <source>
        <dbReference type="EMBL" id="MBO1040148.1"/>
    </source>
</evidence>
<feature type="chain" id="PRO_5046424891" description="Lipoprotein" evidence="2">
    <location>
        <begin position="23"/>
        <end position="89"/>
    </location>
</feature>
<feature type="signal peptide" evidence="2">
    <location>
        <begin position="1"/>
        <end position="22"/>
    </location>
</feature>
<organism evidence="3 4">
    <name type="scientific">Brucella pituitosa</name>
    <dbReference type="NCBI Taxonomy" id="571256"/>
    <lineage>
        <taxon>Bacteria</taxon>
        <taxon>Pseudomonadati</taxon>
        <taxon>Pseudomonadota</taxon>
        <taxon>Alphaproteobacteria</taxon>
        <taxon>Hyphomicrobiales</taxon>
        <taxon>Brucellaceae</taxon>
        <taxon>Brucella/Ochrobactrum group</taxon>
        <taxon>Brucella</taxon>
    </lineage>
</organism>
<protein>
    <recommendedName>
        <fullName evidence="5">Lipoprotein</fullName>
    </recommendedName>
</protein>
<gene>
    <name evidence="3" type="ORF">IPV26_10795</name>
</gene>
<feature type="region of interest" description="Disordered" evidence="1">
    <location>
        <begin position="63"/>
        <end position="89"/>
    </location>
</feature>
<reference evidence="3 4" key="1">
    <citation type="submission" date="2020-10" db="EMBL/GenBank/DDBJ databases">
        <title>Genomic characterization of underground lake bacteria from Wind Cave National Park: Insight into the archetypical LuxI/LuxR and identification of LuxR solos.</title>
        <authorList>
            <person name="Wengert P.C."/>
            <person name="Savka M.A."/>
        </authorList>
    </citation>
    <scope>NUCLEOTIDE SEQUENCE [LARGE SCALE GENOMIC DNA]</scope>
    <source>
        <strain evidence="3 4">SD316</strain>
    </source>
</reference>
<comment type="caution">
    <text evidence="3">The sequence shown here is derived from an EMBL/GenBank/DDBJ whole genome shotgun (WGS) entry which is preliminary data.</text>
</comment>
<dbReference type="EMBL" id="JADIJS010000002">
    <property type="protein sequence ID" value="MBO1040148.1"/>
    <property type="molecule type" value="Genomic_DNA"/>
</dbReference>
<evidence type="ECO:0000313" key="4">
    <source>
        <dbReference type="Proteomes" id="UP000718278"/>
    </source>
</evidence>
<evidence type="ECO:0000256" key="1">
    <source>
        <dbReference type="SAM" id="MobiDB-lite"/>
    </source>
</evidence>
<evidence type="ECO:0008006" key="5">
    <source>
        <dbReference type="Google" id="ProtNLM"/>
    </source>
</evidence>
<dbReference type="RefSeq" id="WP_207488678.1">
    <property type="nucleotide sequence ID" value="NZ_JADIJS010000002.1"/>
</dbReference>
<accession>A0ABS3JZP3</accession>
<name>A0ABS3JZP3_9HYPH</name>
<proteinExistence type="predicted"/>
<keyword evidence="2" id="KW-0732">Signal</keyword>
<keyword evidence="4" id="KW-1185">Reference proteome</keyword>
<evidence type="ECO:0000256" key="2">
    <source>
        <dbReference type="SAM" id="SignalP"/>
    </source>
</evidence>
<dbReference type="Proteomes" id="UP000718278">
    <property type="component" value="Unassembled WGS sequence"/>
</dbReference>